<protein>
    <recommendedName>
        <fullName evidence="4">TIL domain-containing protein</fullName>
    </recommendedName>
</protein>
<dbReference type="Proteomes" id="UP000267096">
    <property type="component" value="Unassembled WGS sequence"/>
</dbReference>
<name>A0A3P6P0N3_ANISI</name>
<dbReference type="InterPro" id="IPR002919">
    <property type="entry name" value="TIL_dom"/>
</dbReference>
<dbReference type="OrthoDB" id="5912264at2759"/>
<evidence type="ECO:0000256" key="2">
    <source>
        <dbReference type="ARBA" id="ARBA00022900"/>
    </source>
</evidence>
<evidence type="ECO:0000259" key="4">
    <source>
        <dbReference type="Pfam" id="PF01826"/>
    </source>
</evidence>
<evidence type="ECO:0000256" key="1">
    <source>
        <dbReference type="ARBA" id="ARBA00022690"/>
    </source>
</evidence>
<keyword evidence="1" id="KW-0646">Protease inhibitor</keyword>
<dbReference type="InterPro" id="IPR051368">
    <property type="entry name" value="SerProtInhib-TIL_Domain"/>
</dbReference>
<dbReference type="CDD" id="cd19941">
    <property type="entry name" value="TIL"/>
    <property type="match status" value="1"/>
</dbReference>
<dbReference type="EMBL" id="UYRR01008932">
    <property type="protein sequence ID" value="VDK24600.1"/>
    <property type="molecule type" value="Genomic_DNA"/>
</dbReference>
<proteinExistence type="predicted"/>
<accession>A0A3P6P0N3</accession>
<dbReference type="Gene3D" id="2.10.25.10">
    <property type="entry name" value="Laminin"/>
    <property type="match status" value="1"/>
</dbReference>
<keyword evidence="3" id="KW-1015">Disulfide bond</keyword>
<feature type="domain" description="TIL" evidence="4">
    <location>
        <begin position="11"/>
        <end position="65"/>
    </location>
</feature>
<dbReference type="InterPro" id="IPR036084">
    <property type="entry name" value="Ser_inhib-like_sf"/>
</dbReference>
<keyword evidence="2" id="KW-0722">Serine protease inhibitor</keyword>
<organism evidence="5 6">
    <name type="scientific">Anisakis simplex</name>
    <name type="common">Herring worm</name>
    <dbReference type="NCBI Taxonomy" id="6269"/>
    <lineage>
        <taxon>Eukaryota</taxon>
        <taxon>Metazoa</taxon>
        <taxon>Ecdysozoa</taxon>
        <taxon>Nematoda</taxon>
        <taxon>Chromadorea</taxon>
        <taxon>Rhabditida</taxon>
        <taxon>Spirurina</taxon>
        <taxon>Ascaridomorpha</taxon>
        <taxon>Ascaridoidea</taxon>
        <taxon>Anisakidae</taxon>
        <taxon>Anisakis</taxon>
        <taxon>Anisakis simplex complex</taxon>
    </lineage>
</organism>
<dbReference type="GO" id="GO:0004867">
    <property type="term" value="F:serine-type endopeptidase inhibitor activity"/>
    <property type="evidence" value="ECO:0007669"/>
    <property type="project" value="UniProtKB-KW"/>
</dbReference>
<keyword evidence="6" id="KW-1185">Reference proteome</keyword>
<dbReference type="PANTHER" id="PTHR23259:SF70">
    <property type="entry name" value="ACCESSORY GLAND PROTEIN ACP62F-RELATED"/>
    <property type="match status" value="1"/>
</dbReference>
<gene>
    <name evidence="5" type="ORF">ASIM_LOCUS4847</name>
</gene>
<reference evidence="5 6" key="1">
    <citation type="submission" date="2018-11" db="EMBL/GenBank/DDBJ databases">
        <authorList>
            <consortium name="Pathogen Informatics"/>
        </authorList>
    </citation>
    <scope>NUCLEOTIDE SEQUENCE [LARGE SCALE GENOMIC DNA]</scope>
</reference>
<dbReference type="Pfam" id="PF01826">
    <property type="entry name" value="TIL"/>
    <property type="match status" value="1"/>
</dbReference>
<evidence type="ECO:0000313" key="5">
    <source>
        <dbReference type="EMBL" id="VDK24600.1"/>
    </source>
</evidence>
<dbReference type="SUPFAM" id="SSF57567">
    <property type="entry name" value="Serine protease inhibitors"/>
    <property type="match status" value="1"/>
</dbReference>
<sequence>MILVSSISAKCALNEEFRECGTACPANCDQMGPIPCTRQCVRGCFCKKGYVLNRKGGVCVRDTECKRKWIIFGFCLFD</sequence>
<dbReference type="PANTHER" id="PTHR23259">
    <property type="entry name" value="RIDDLE"/>
    <property type="match status" value="1"/>
</dbReference>
<evidence type="ECO:0000256" key="3">
    <source>
        <dbReference type="ARBA" id="ARBA00023157"/>
    </source>
</evidence>
<evidence type="ECO:0000313" key="6">
    <source>
        <dbReference type="Proteomes" id="UP000267096"/>
    </source>
</evidence>
<dbReference type="AlphaFoldDB" id="A0A3P6P0N3"/>